<organism evidence="5">
    <name type="scientific">uncultured Thermomicrobiales bacterium</name>
    <dbReference type="NCBI Taxonomy" id="1645740"/>
    <lineage>
        <taxon>Bacteria</taxon>
        <taxon>Pseudomonadati</taxon>
        <taxon>Thermomicrobiota</taxon>
        <taxon>Thermomicrobia</taxon>
        <taxon>Thermomicrobiales</taxon>
        <taxon>environmental samples</taxon>
    </lineage>
</organism>
<dbReference type="Gene3D" id="3.20.20.370">
    <property type="entry name" value="Glycoside hydrolase/deacetylase"/>
    <property type="match status" value="1"/>
</dbReference>
<feature type="transmembrane region" description="Helical" evidence="3">
    <location>
        <begin position="69"/>
        <end position="89"/>
    </location>
</feature>
<comment type="subcellular location">
    <subcellularLocation>
        <location evidence="1">Secreted</location>
    </subcellularLocation>
</comment>
<dbReference type="Pfam" id="PF01522">
    <property type="entry name" value="Polysacc_deac_1"/>
    <property type="match status" value="1"/>
</dbReference>
<dbReference type="PANTHER" id="PTHR34216">
    <property type="match status" value="1"/>
</dbReference>
<evidence type="ECO:0000256" key="1">
    <source>
        <dbReference type="ARBA" id="ARBA00004613"/>
    </source>
</evidence>
<gene>
    <name evidence="5" type="ORF">AVDCRST_MAG59-538</name>
</gene>
<dbReference type="PROSITE" id="PS51677">
    <property type="entry name" value="NODB"/>
    <property type="match status" value="1"/>
</dbReference>
<sequence length="308" mass="32678">MSRRQRTEVVLAGPWRSGSTTQRCRRRLGRRRQLVWSTAWTGDGRGWWSFGVGRGSPVGTVGAGGRVRAFALALLLVLVWGGLAATTGVPEAGAQGTVRVPVLVYHAVDYSGSTYSVTPEQLAEQCRWLVEHGYTAITVGEFWDASLGYGTLPPNPVVLTNDDGWPSAMTFADILGQHGMVGTYFLNNTSPLGADQIASLAARGQVGAHTVSHVALSGLAYDGQLAEIAGNKAYLEGITGQPVRFLAWPFGDSNESAVEAAAAAGIVGAFGLGGMPAQIGAIDPYHVPRMTVGIETDIAMFEAMMLWW</sequence>
<evidence type="ECO:0000256" key="2">
    <source>
        <dbReference type="ARBA" id="ARBA00022729"/>
    </source>
</evidence>
<dbReference type="PANTHER" id="PTHR34216:SF3">
    <property type="entry name" value="POLY-BETA-1,6-N-ACETYL-D-GLUCOSAMINE N-DEACETYLASE"/>
    <property type="match status" value="1"/>
</dbReference>
<feature type="domain" description="NodB homology" evidence="4">
    <location>
        <begin position="155"/>
        <end position="308"/>
    </location>
</feature>
<evidence type="ECO:0000313" key="5">
    <source>
        <dbReference type="EMBL" id="CAA9538125.1"/>
    </source>
</evidence>
<keyword evidence="3" id="KW-1133">Transmembrane helix</keyword>
<dbReference type="InterPro" id="IPR051398">
    <property type="entry name" value="Polysacch_Deacetylase"/>
</dbReference>
<name>A0A6J4U1U2_9BACT</name>
<reference evidence="5" key="1">
    <citation type="submission" date="2020-02" db="EMBL/GenBank/DDBJ databases">
        <authorList>
            <person name="Meier V. D."/>
        </authorList>
    </citation>
    <scope>NUCLEOTIDE SEQUENCE</scope>
    <source>
        <strain evidence="5">AVDCRST_MAG59</strain>
    </source>
</reference>
<keyword evidence="3" id="KW-0812">Transmembrane</keyword>
<keyword evidence="3" id="KW-0472">Membrane</keyword>
<protein>
    <recommendedName>
        <fullName evidence="4">NodB homology domain-containing protein</fullName>
    </recommendedName>
</protein>
<dbReference type="GO" id="GO:0005576">
    <property type="term" value="C:extracellular region"/>
    <property type="evidence" value="ECO:0007669"/>
    <property type="project" value="UniProtKB-SubCell"/>
</dbReference>
<dbReference type="GO" id="GO:0016810">
    <property type="term" value="F:hydrolase activity, acting on carbon-nitrogen (but not peptide) bonds"/>
    <property type="evidence" value="ECO:0007669"/>
    <property type="project" value="InterPro"/>
</dbReference>
<dbReference type="GO" id="GO:0005975">
    <property type="term" value="P:carbohydrate metabolic process"/>
    <property type="evidence" value="ECO:0007669"/>
    <property type="project" value="InterPro"/>
</dbReference>
<dbReference type="AlphaFoldDB" id="A0A6J4U1U2"/>
<accession>A0A6J4U1U2</accession>
<proteinExistence type="predicted"/>
<keyword evidence="2" id="KW-0732">Signal</keyword>
<dbReference type="InterPro" id="IPR002509">
    <property type="entry name" value="NODB_dom"/>
</dbReference>
<dbReference type="InterPro" id="IPR011330">
    <property type="entry name" value="Glyco_hydro/deAcase_b/a-brl"/>
</dbReference>
<dbReference type="SUPFAM" id="SSF88713">
    <property type="entry name" value="Glycoside hydrolase/deacetylase"/>
    <property type="match status" value="1"/>
</dbReference>
<dbReference type="EMBL" id="CADCWF010000024">
    <property type="protein sequence ID" value="CAA9538125.1"/>
    <property type="molecule type" value="Genomic_DNA"/>
</dbReference>
<evidence type="ECO:0000256" key="3">
    <source>
        <dbReference type="SAM" id="Phobius"/>
    </source>
</evidence>
<evidence type="ECO:0000259" key="4">
    <source>
        <dbReference type="PROSITE" id="PS51677"/>
    </source>
</evidence>
<dbReference type="CDD" id="cd10918">
    <property type="entry name" value="CE4_NodB_like_5s_6s"/>
    <property type="match status" value="1"/>
</dbReference>